<dbReference type="InterPro" id="IPR023122">
    <property type="entry name" value="NE1680-like_sf"/>
</dbReference>
<evidence type="ECO:0000313" key="1">
    <source>
        <dbReference type="EMBL" id="KPM48088.1"/>
    </source>
</evidence>
<gene>
    <name evidence="1" type="ORF">AFM12_12940</name>
</gene>
<reference evidence="1 2" key="1">
    <citation type="submission" date="2015-07" db="EMBL/GenBank/DDBJ databases">
        <title>The draft genome sequence of Leadbetterella sp. JN14-9.</title>
        <authorList>
            <person name="Liu Y."/>
            <person name="Du J."/>
            <person name="Shao Z."/>
        </authorList>
    </citation>
    <scope>NUCLEOTIDE SEQUENCE [LARGE SCALE GENOMIC DNA]</scope>
    <source>
        <strain evidence="1 2">JN14-9</strain>
    </source>
</reference>
<protein>
    <recommendedName>
        <fullName evidence="3">DUF2024 domain-containing protein</fullName>
    </recommendedName>
</protein>
<dbReference type="PATRIC" id="fig|1605367.3.peg.4000"/>
<proteinExistence type="predicted"/>
<keyword evidence="2" id="KW-1185">Reference proteome</keyword>
<dbReference type="EMBL" id="LGTQ01000009">
    <property type="protein sequence ID" value="KPM48088.1"/>
    <property type="molecule type" value="Genomic_DNA"/>
</dbReference>
<organism evidence="1 2">
    <name type="scientific">Jiulongibacter sediminis</name>
    <dbReference type="NCBI Taxonomy" id="1605367"/>
    <lineage>
        <taxon>Bacteria</taxon>
        <taxon>Pseudomonadati</taxon>
        <taxon>Bacteroidota</taxon>
        <taxon>Cytophagia</taxon>
        <taxon>Cytophagales</taxon>
        <taxon>Leadbetterellaceae</taxon>
        <taxon>Jiulongibacter</taxon>
    </lineage>
</organism>
<sequence>MKVAVWDTYVKRADGALMHFDILVPENQSKEQSVLIFGSLYLSTKSFETGTFSASECQFCHIEQAGEDLQKAIREKGFSIIEMENCD</sequence>
<dbReference type="STRING" id="1605367.AFM12_12940"/>
<dbReference type="Pfam" id="PF09630">
    <property type="entry name" value="DUF2024"/>
    <property type="match status" value="1"/>
</dbReference>
<dbReference type="Proteomes" id="UP000050454">
    <property type="component" value="Unassembled WGS sequence"/>
</dbReference>
<dbReference type="OrthoDB" id="9795699at2"/>
<name>A0A0P7BTD9_9BACT</name>
<dbReference type="SUPFAM" id="SSF160766">
    <property type="entry name" value="NE1680-like"/>
    <property type="match status" value="1"/>
</dbReference>
<evidence type="ECO:0000313" key="2">
    <source>
        <dbReference type="Proteomes" id="UP000050454"/>
    </source>
</evidence>
<comment type="caution">
    <text evidence="1">The sequence shown here is derived from an EMBL/GenBank/DDBJ whole genome shotgun (WGS) entry which is preliminary data.</text>
</comment>
<dbReference type="InterPro" id="IPR018592">
    <property type="entry name" value="DUF2024"/>
</dbReference>
<evidence type="ECO:0008006" key="3">
    <source>
        <dbReference type="Google" id="ProtNLM"/>
    </source>
</evidence>
<dbReference type="AlphaFoldDB" id="A0A0P7BTD9"/>
<dbReference type="Gene3D" id="3.10.510.10">
    <property type="entry name" value="NE1680-like"/>
    <property type="match status" value="1"/>
</dbReference>
<accession>A0A0P7BTD9</accession>
<dbReference type="RefSeq" id="WP_055148844.1">
    <property type="nucleotide sequence ID" value="NZ_JXSZ01000009.1"/>
</dbReference>